<feature type="compositionally biased region" description="Polar residues" evidence="1">
    <location>
        <begin position="547"/>
        <end position="558"/>
    </location>
</feature>
<feature type="region of interest" description="Disordered" evidence="1">
    <location>
        <begin position="536"/>
        <end position="565"/>
    </location>
</feature>
<organism evidence="3 4">
    <name type="scientific">Legionella geestiana</name>
    <dbReference type="NCBI Taxonomy" id="45065"/>
    <lineage>
        <taxon>Bacteria</taxon>
        <taxon>Pseudomonadati</taxon>
        <taxon>Pseudomonadota</taxon>
        <taxon>Gammaproteobacteria</taxon>
        <taxon>Legionellales</taxon>
        <taxon>Legionellaceae</taxon>
        <taxon>Legionella</taxon>
    </lineage>
</organism>
<feature type="compositionally biased region" description="Basic and acidic residues" evidence="1">
    <location>
        <begin position="713"/>
        <end position="722"/>
    </location>
</feature>
<dbReference type="Proteomes" id="UP000054785">
    <property type="component" value="Unassembled WGS sequence"/>
</dbReference>
<comment type="caution">
    <text evidence="3">The sequence shown here is derived from an EMBL/GenBank/DDBJ whole genome shotgun (WGS) entry which is preliminary data.</text>
</comment>
<evidence type="ECO:0000313" key="4">
    <source>
        <dbReference type="Proteomes" id="UP000054785"/>
    </source>
</evidence>
<keyword evidence="2" id="KW-1133">Transmembrane helix</keyword>
<feature type="region of interest" description="Disordered" evidence="1">
    <location>
        <begin position="657"/>
        <end position="750"/>
    </location>
</feature>
<dbReference type="OrthoDB" id="5638789at2"/>
<evidence type="ECO:0000313" key="3">
    <source>
        <dbReference type="EMBL" id="KTD00664.1"/>
    </source>
</evidence>
<dbReference type="PATRIC" id="fig|45065.4.peg.996"/>
<feature type="transmembrane region" description="Helical" evidence="2">
    <location>
        <begin position="607"/>
        <end position="628"/>
    </location>
</feature>
<proteinExistence type="predicted"/>
<accession>A0A0W0TY56</accession>
<protein>
    <submittedName>
        <fullName evidence="3">Uncharacterized protein</fullName>
    </submittedName>
</protein>
<keyword evidence="4" id="KW-1185">Reference proteome</keyword>
<gene>
    <name evidence="3" type="ORF">Lgee_0928</name>
</gene>
<sequence length="750" mass="82224">MPGNKVSVYQGKYTEVLNQVMMPGLVQSRLKKDDAVNWSKMWTDLPRTRYLLTDGSSLEEYLLPLVSWEPNTENDAAIPYMQGEINSSIWNDAFIHELVMSNINEEGLLKNPDGQTLEQFSFVYLDDTKTLCGVSVVYQKNNPEIFYASVIRNCRAPANEREVFCMVSETISTRRGRECYPDPGHLTELHKASQQFRGFLRSRELYENMHDLFTGRAVNIEAHARFDATKNSSSGETKTLYFEEKIQEQFPGSILSNDHGRRVYSSAQAQRAALNGKPLRIRGNYTEVSNFLNIGYQKDRPEDIARDISRMTYVDSPANPAEAYLSRLETWVEGASVEDGLRYNQGDLDAGHFSNFLPVWISLQNPGVQQETREISKFSFAYIDDNGVPCGMTIQHVQGTPHWTASIIRNTLAKPEEREVEFLCSPEIAATLPPSSEGVELTLTESTQAARDDFMQRLDSGHVSKLLHEFRVFTDTGEPSSDIGELQGEGQKGVEFRKRAPDFATRINPESSEAAQSRPSDEESLAERIGKLAFKSPPPAAKASSSGFRLNVQTGDNSPRTAPARAPAPSFFERNKFSLPLTIAAGVAAVALVALAGVFTAGIVPTILGVCGIVAGGICIAGAVKVLINEKEEKARLQEAERGQQGSEAMMLKAMDKGHGNSALNPKNAQGAGAGAEMDSRLRGNDTGAGAAPKPVKGILRKGDSPQKSTKRVQFDLPKEDTGAGVGFTDSDDEDDSLTDSTGPRLGMNG</sequence>
<dbReference type="RefSeq" id="WP_028387012.1">
    <property type="nucleotide sequence ID" value="NZ_CAAAHN010000001.1"/>
</dbReference>
<feature type="region of interest" description="Disordered" evidence="1">
    <location>
        <begin position="503"/>
        <end position="522"/>
    </location>
</feature>
<evidence type="ECO:0000256" key="1">
    <source>
        <dbReference type="SAM" id="MobiDB-lite"/>
    </source>
</evidence>
<feature type="compositionally biased region" description="Polar residues" evidence="1">
    <location>
        <begin position="508"/>
        <end position="518"/>
    </location>
</feature>
<keyword evidence="2" id="KW-0812">Transmembrane</keyword>
<name>A0A0W0TY56_9GAMM</name>
<evidence type="ECO:0000256" key="2">
    <source>
        <dbReference type="SAM" id="Phobius"/>
    </source>
</evidence>
<dbReference type="AlphaFoldDB" id="A0A0W0TY56"/>
<feature type="transmembrane region" description="Helical" evidence="2">
    <location>
        <begin position="579"/>
        <end position="601"/>
    </location>
</feature>
<keyword evidence="2" id="KW-0472">Membrane</keyword>
<dbReference type="EMBL" id="LNYC01000032">
    <property type="protein sequence ID" value="KTD00664.1"/>
    <property type="molecule type" value="Genomic_DNA"/>
</dbReference>
<reference evidence="3 4" key="1">
    <citation type="submission" date="2015-11" db="EMBL/GenBank/DDBJ databases">
        <title>Genomic analysis of 38 Legionella species identifies large and diverse effector repertoires.</title>
        <authorList>
            <person name="Burstein D."/>
            <person name="Amaro F."/>
            <person name="Zusman T."/>
            <person name="Lifshitz Z."/>
            <person name="Cohen O."/>
            <person name="Gilbert J.A."/>
            <person name="Pupko T."/>
            <person name="Shuman H.A."/>
            <person name="Segal G."/>
        </authorList>
    </citation>
    <scope>NUCLEOTIDE SEQUENCE [LARGE SCALE GENOMIC DNA]</scope>
    <source>
        <strain evidence="3 4">ATCC 49504</strain>
    </source>
</reference>